<dbReference type="AlphaFoldDB" id="A0A645CK73"/>
<gene>
    <name evidence="1" type="ORF">SDC9_124338</name>
</gene>
<sequence>MDFKTQKEMINFSKKVFSSEVVNYIFVLHGGNLLYNYTQIYRKNKPVNIFYNKISKTTMVFEKTTEGVIIFPIYWTDEYAAGLIPESENSLNSALPDAILDEQNKTIKQHINEFDNPILIKYYFKK</sequence>
<reference evidence="1" key="1">
    <citation type="submission" date="2019-08" db="EMBL/GenBank/DDBJ databases">
        <authorList>
            <person name="Kucharzyk K."/>
            <person name="Murdoch R.W."/>
            <person name="Higgins S."/>
            <person name="Loffler F."/>
        </authorList>
    </citation>
    <scope>NUCLEOTIDE SEQUENCE</scope>
</reference>
<comment type="caution">
    <text evidence="1">The sequence shown here is derived from an EMBL/GenBank/DDBJ whole genome shotgun (WGS) entry which is preliminary data.</text>
</comment>
<evidence type="ECO:0000313" key="1">
    <source>
        <dbReference type="EMBL" id="MPM77335.1"/>
    </source>
</evidence>
<accession>A0A645CK73</accession>
<dbReference type="EMBL" id="VSSQ01027877">
    <property type="protein sequence ID" value="MPM77335.1"/>
    <property type="molecule type" value="Genomic_DNA"/>
</dbReference>
<proteinExistence type="predicted"/>
<organism evidence="1">
    <name type="scientific">bioreactor metagenome</name>
    <dbReference type="NCBI Taxonomy" id="1076179"/>
    <lineage>
        <taxon>unclassified sequences</taxon>
        <taxon>metagenomes</taxon>
        <taxon>ecological metagenomes</taxon>
    </lineage>
</organism>
<name>A0A645CK73_9ZZZZ</name>
<protein>
    <submittedName>
        <fullName evidence="1">Uncharacterized protein</fullName>
    </submittedName>
</protein>